<feature type="domain" description="BHLH" evidence="3">
    <location>
        <begin position="226"/>
        <end position="284"/>
    </location>
</feature>
<evidence type="ECO:0000256" key="1">
    <source>
        <dbReference type="SAM" id="Coils"/>
    </source>
</evidence>
<accession>A0A9W5Z1X6</accession>
<feature type="compositionally biased region" description="Polar residues" evidence="2">
    <location>
        <begin position="20"/>
        <end position="29"/>
    </location>
</feature>
<dbReference type="EMBL" id="BROQ01000133">
    <property type="protein sequence ID" value="GKZ26082.1"/>
    <property type="molecule type" value="Genomic_DNA"/>
</dbReference>
<dbReference type="Gene3D" id="4.10.280.10">
    <property type="entry name" value="Helix-loop-helix DNA-binding domain"/>
    <property type="match status" value="1"/>
</dbReference>
<dbReference type="PANTHER" id="PTHR47336:SF4">
    <property type="entry name" value="BHLH TRANSCRIPTION FACTOR (EUROFUNG)"/>
    <property type="match status" value="1"/>
</dbReference>
<evidence type="ECO:0000256" key="2">
    <source>
        <dbReference type="SAM" id="MobiDB-lite"/>
    </source>
</evidence>
<dbReference type="Proteomes" id="UP001143548">
    <property type="component" value="Unassembled WGS sequence"/>
</dbReference>
<protein>
    <recommendedName>
        <fullName evidence="3">BHLH domain-containing protein</fullName>
    </recommendedName>
</protein>
<name>A0A9W5Z1X6_9EURO</name>
<organism evidence="4 5">
    <name type="scientific">Aspergillus brasiliensis</name>
    <dbReference type="NCBI Taxonomy" id="319629"/>
    <lineage>
        <taxon>Eukaryota</taxon>
        <taxon>Fungi</taxon>
        <taxon>Dikarya</taxon>
        <taxon>Ascomycota</taxon>
        <taxon>Pezizomycotina</taxon>
        <taxon>Eurotiomycetes</taxon>
        <taxon>Eurotiomycetidae</taxon>
        <taxon>Eurotiales</taxon>
        <taxon>Aspergillaceae</taxon>
        <taxon>Aspergillus</taxon>
        <taxon>Aspergillus subgen. Circumdati</taxon>
    </lineage>
</organism>
<gene>
    <name evidence="4" type="ORF">AbraCBS73388_002032</name>
</gene>
<dbReference type="SUPFAM" id="SSF47459">
    <property type="entry name" value="HLH, helix-loop-helix DNA-binding domain"/>
    <property type="match status" value="1"/>
</dbReference>
<evidence type="ECO:0000313" key="4">
    <source>
        <dbReference type="EMBL" id="GKZ26082.1"/>
    </source>
</evidence>
<evidence type="ECO:0000259" key="3">
    <source>
        <dbReference type="PROSITE" id="PS50888"/>
    </source>
</evidence>
<dbReference type="InterPro" id="IPR011598">
    <property type="entry name" value="bHLH_dom"/>
</dbReference>
<dbReference type="GO" id="GO:0046983">
    <property type="term" value="F:protein dimerization activity"/>
    <property type="evidence" value="ECO:0007669"/>
    <property type="project" value="InterPro"/>
</dbReference>
<feature type="compositionally biased region" description="Low complexity" evidence="2">
    <location>
        <begin position="101"/>
        <end position="111"/>
    </location>
</feature>
<dbReference type="SMART" id="SM00353">
    <property type="entry name" value="HLH"/>
    <property type="match status" value="1"/>
</dbReference>
<dbReference type="InterPro" id="IPR036638">
    <property type="entry name" value="HLH_DNA-bd_sf"/>
</dbReference>
<reference evidence="4" key="1">
    <citation type="submission" date="2022-07" db="EMBL/GenBank/DDBJ databases">
        <title>Taxonomy of Aspergillus series Nigri: significant species reduction supported by multi-species coalescent approaches.</title>
        <authorList>
            <person name="Bian C."/>
            <person name="Kusuya Y."/>
            <person name="Sklenar F."/>
            <person name="D'hooge E."/>
            <person name="Yaguchi T."/>
            <person name="Takahashi H."/>
            <person name="Hubka V."/>
        </authorList>
    </citation>
    <scope>NUCLEOTIDE SEQUENCE</scope>
    <source>
        <strain evidence="4">CBS 733.88</strain>
    </source>
</reference>
<dbReference type="InterPro" id="IPR052099">
    <property type="entry name" value="Regulatory_TF_Diverse"/>
</dbReference>
<evidence type="ECO:0000313" key="5">
    <source>
        <dbReference type="Proteomes" id="UP001143548"/>
    </source>
</evidence>
<dbReference type="AlphaFoldDB" id="A0A9W5Z1X6"/>
<feature type="coiled-coil region" evidence="1">
    <location>
        <begin position="274"/>
        <end position="301"/>
    </location>
</feature>
<comment type="caution">
    <text evidence="4">The sequence shown here is derived from an EMBL/GenBank/DDBJ whole genome shotgun (WGS) entry which is preliminary data.</text>
</comment>
<dbReference type="Pfam" id="PF00010">
    <property type="entry name" value="HLH"/>
    <property type="match status" value="1"/>
</dbReference>
<keyword evidence="1" id="KW-0175">Coiled coil</keyword>
<dbReference type="PROSITE" id="PS50888">
    <property type="entry name" value="BHLH"/>
    <property type="match status" value="1"/>
</dbReference>
<feature type="region of interest" description="Disordered" evidence="2">
    <location>
        <begin position="1"/>
        <end position="29"/>
    </location>
</feature>
<dbReference type="FunFam" id="4.10.280.10:FF:000091">
    <property type="entry name" value="HLH DNA binding domain protein"/>
    <property type="match status" value="1"/>
</dbReference>
<feature type="compositionally biased region" description="Polar residues" evidence="2">
    <location>
        <begin position="205"/>
        <end position="223"/>
    </location>
</feature>
<feature type="compositionally biased region" description="Low complexity" evidence="2">
    <location>
        <begin position="189"/>
        <end position="200"/>
    </location>
</feature>
<feature type="region of interest" description="Disordered" evidence="2">
    <location>
        <begin position="93"/>
        <end position="227"/>
    </location>
</feature>
<proteinExistence type="predicted"/>
<dbReference type="PANTHER" id="PTHR47336">
    <property type="entry name" value="TRANSCRIPTION FACTOR HMS1-RELATED"/>
    <property type="match status" value="1"/>
</dbReference>
<sequence>MAYPRPDSFTLDDERMYSMSHPSPLTRPNDTFAKGPDPLSANWSYDNAIDLFSLNTMMPETFPLEMSNEMMNLDPKDFPADFFAPPPDISAFTISNHSGEDAASCGSLSSDLDSDDQSWSPTCRVSPIDPIHMELPKPAARTSKTSTRRKTTSQPKPREVTATRWSSSPEITPQDYPATSVSPPPAPSSPVANNTTTTARKTTRSLSSDSNASTGQAQTTTGRNAAKRAAHNIIEKRYRTNMNAKFVALEKAMCGGVQKPTKGGSASLKKSEILTNAITFMQELQEENKALQKELAMLKQGMVPNGMWRHSKGSEAFHA</sequence>